<sequence>MIIFPAQVFLLFVVFVDFYFMGFVVIWRHLCGHEFNSLTMGVVMSIDMGGRLFLGNYSLNHEPASGMSAPAAPEKRNGEGVSIDGWEAIEQRLSEGLRSVRQLLAHQGTSLSWVAPSTENNVDKTLPPPVFSTKRDEKPSDILGALTATRRHFGENFDNSTHAAVIQMMMMTFGQSPLDLFDEVRASGDGYDVTMKDEFKVHVSQEELKTVAQASRFAGNDSSVIKDANFVLAAFAKRKQLAGKHGSFEKALTKTLEGETLLNCLRGMGVSALAQYMPASEMAASGATGVVGTHNFGGALVMNNAQYSYAEKRSVDNRYGYMLFDNKKIPDEPPVAIDRNDLNLFSVPVGTKPTDIWSGFYQSVEGNCVTVSAIKAAMMRFGQNPQGIYKKISATTDGYEIIMRDSFKLRVTHEELRKAREASSLKGNNQALLDDANFLYCVSAKRAELEDNDFRGRQGFDVAMQTLNDGEYPGEALHRLGLSAYVCESSVQELAEGAIGTLADARHSVAVIDGMVDMYGQKRSLVQSDWKGYFIRALKLV</sequence>
<evidence type="ECO:0000256" key="1">
    <source>
        <dbReference type="SAM" id="Phobius"/>
    </source>
</evidence>
<keyword evidence="1" id="KW-0812">Transmembrane</keyword>
<keyword evidence="1" id="KW-1133">Transmembrane helix</keyword>
<feature type="transmembrane region" description="Helical" evidence="1">
    <location>
        <begin position="7"/>
        <end position="27"/>
    </location>
</feature>
<keyword evidence="3" id="KW-1185">Reference proteome</keyword>
<dbReference type="Proteomes" id="UP000814003">
    <property type="component" value="Unassembled WGS sequence"/>
</dbReference>
<gene>
    <name evidence="2" type="ORF">GIW56_24400</name>
</gene>
<organism evidence="2 3">
    <name type="scientific">Pseudomonas gessardii</name>
    <dbReference type="NCBI Taxonomy" id="78544"/>
    <lineage>
        <taxon>Bacteria</taxon>
        <taxon>Pseudomonadati</taxon>
        <taxon>Pseudomonadota</taxon>
        <taxon>Gammaproteobacteria</taxon>
        <taxon>Pseudomonadales</taxon>
        <taxon>Pseudomonadaceae</taxon>
        <taxon>Pseudomonas</taxon>
    </lineage>
</organism>
<evidence type="ECO:0000313" key="3">
    <source>
        <dbReference type="Proteomes" id="UP000814003"/>
    </source>
</evidence>
<name>A0ABS9FC77_9PSED</name>
<dbReference type="EMBL" id="WKED01000064">
    <property type="protein sequence ID" value="MCF5109962.1"/>
    <property type="molecule type" value="Genomic_DNA"/>
</dbReference>
<keyword evidence="1" id="KW-0472">Membrane</keyword>
<accession>A0ABS9FC77</accession>
<dbReference type="RefSeq" id="WP_236384463.1">
    <property type="nucleotide sequence ID" value="NZ_WKED01000064.1"/>
</dbReference>
<comment type="caution">
    <text evidence="2">The sequence shown here is derived from an EMBL/GenBank/DDBJ whole genome shotgun (WGS) entry which is preliminary data.</text>
</comment>
<evidence type="ECO:0000313" key="2">
    <source>
        <dbReference type="EMBL" id="MCF5109962.1"/>
    </source>
</evidence>
<proteinExistence type="predicted"/>
<protein>
    <submittedName>
        <fullName evidence="2">Uncharacterized protein</fullName>
    </submittedName>
</protein>
<reference evidence="2 3" key="1">
    <citation type="submission" date="2019-11" db="EMBL/GenBank/DDBJ databases">
        <title>Epiphytic Pseudomonas syringae from cherry orchards.</title>
        <authorList>
            <person name="Hulin M.T."/>
        </authorList>
    </citation>
    <scope>NUCLEOTIDE SEQUENCE [LARGE SCALE GENOMIC DNA]</scope>
    <source>
        <strain evidence="2 3">PA-6-5B</strain>
    </source>
</reference>